<dbReference type="FunFam" id="3.30.530.20:FF:000064">
    <property type="entry name" value="Lachrymatory-factor synthase"/>
    <property type="match status" value="1"/>
</dbReference>
<sequence>MEQNLQQKWEGKVSTRVSRATADQIWPLFTDFFNIHKYFHSLATSYGVHGTNGEPDCIRYCAGFSIPSRAASSSTDDNPPPAACSWSKERLVTVDHVQRCLIYEMVDGNIGFKSYVSTIKIIPGDDNNHDGQNQSAGCVIEWSFTVDPVEGLVLADLLQKYDLGLQRMAKTMEDAIVQA</sequence>
<proteinExistence type="predicted"/>
<evidence type="ECO:0008006" key="3">
    <source>
        <dbReference type="Google" id="ProtNLM"/>
    </source>
</evidence>
<dbReference type="PaxDb" id="2711-XP_006476020.1"/>
<dbReference type="GO" id="GO:0004864">
    <property type="term" value="F:protein phosphatase inhibitor activity"/>
    <property type="evidence" value="ECO:0007669"/>
    <property type="project" value="UniProtKB-ARBA"/>
</dbReference>
<dbReference type="InterPro" id="IPR053249">
    <property type="entry name" value="LFS"/>
</dbReference>
<accession>A0A067GWN3</accession>
<dbReference type="PANTHER" id="PTHR33789">
    <property type="entry name" value="LACHRYMATORY-FACTOR SYNTHASE"/>
    <property type="match status" value="1"/>
</dbReference>
<dbReference type="PANTHER" id="PTHR33789:SF15">
    <property type="entry name" value="LACHRYMATORY-FACTOR SYNTHASE"/>
    <property type="match status" value="1"/>
</dbReference>
<dbReference type="SUPFAM" id="SSF55961">
    <property type="entry name" value="Bet v1-like"/>
    <property type="match status" value="1"/>
</dbReference>
<keyword evidence="2" id="KW-1185">Reference proteome</keyword>
<dbReference type="KEGG" id="cit:102628132"/>
<protein>
    <recommendedName>
        <fullName evidence="3">Bet v I/Major latex protein domain-containing protein</fullName>
    </recommendedName>
</protein>
<organism evidence="1 2">
    <name type="scientific">Citrus sinensis</name>
    <name type="common">Sweet orange</name>
    <name type="synonym">Citrus aurantium var. sinensis</name>
    <dbReference type="NCBI Taxonomy" id="2711"/>
    <lineage>
        <taxon>Eukaryota</taxon>
        <taxon>Viridiplantae</taxon>
        <taxon>Streptophyta</taxon>
        <taxon>Embryophyta</taxon>
        <taxon>Tracheophyta</taxon>
        <taxon>Spermatophyta</taxon>
        <taxon>Magnoliopsida</taxon>
        <taxon>eudicotyledons</taxon>
        <taxon>Gunneridae</taxon>
        <taxon>Pentapetalae</taxon>
        <taxon>rosids</taxon>
        <taxon>malvids</taxon>
        <taxon>Sapindales</taxon>
        <taxon>Rutaceae</taxon>
        <taxon>Aurantioideae</taxon>
        <taxon>Citrus</taxon>
    </lineage>
</organism>
<dbReference type="STRING" id="2711.A0A067GWN3"/>
<evidence type="ECO:0000313" key="1">
    <source>
        <dbReference type="EMBL" id="KDO79857.1"/>
    </source>
</evidence>
<name>A0A067GWN3_CITSI</name>
<dbReference type="Gene3D" id="3.30.530.20">
    <property type="match status" value="1"/>
</dbReference>
<dbReference type="Proteomes" id="UP000027120">
    <property type="component" value="Unassembled WGS sequence"/>
</dbReference>
<dbReference type="OrthoDB" id="1928994at2759"/>
<reference evidence="1 2" key="1">
    <citation type="submission" date="2014-04" db="EMBL/GenBank/DDBJ databases">
        <authorList>
            <consortium name="International Citrus Genome Consortium"/>
            <person name="Gmitter F."/>
            <person name="Chen C."/>
            <person name="Farmerie W."/>
            <person name="Harkins T."/>
            <person name="Desany B."/>
            <person name="Mohiuddin M."/>
            <person name="Kodira C."/>
            <person name="Borodovsky M."/>
            <person name="Lomsadze A."/>
            <person name="Burns P."/>
            <person name="Jenkins J."/>
            <person name="Prochnik S."/>
            <person name="Shu S."/>
            <person name="Chapman J."/>
            <person name="Pitluck S."/>
            <person name="Schmutz J."/>
            <person name="Rokhsar D."/>
        </authorList>
    </citation>
    <scope>NUCLEOTIDE SEQUENCE</scope>
</reference>
<dbReference type="eggNOG" id="ENOG502S1EM">
    <property type="taxonomic scope" value="Eukaryota"/>
</dbReference>
<dbReference type="CDD" id="cd07821">
    <property type="entry name" value="PYR_PYL_RCAR_like"/>
    <property type="match status" value="1"/>
</dbReference>
<dbReference type="InterPro" id="IPR019587">
    <property type="entry name" value="Polyketide_cyclase/dehydratase"/>
</dbReference>
<evidence type="ECO:0000313" key="2">
    <source>
        <dbReference type="Proteomes" id="UP000027120"/>
    </source>
</evidence>
<dbReference type="AlphaFoldDB" id="A0A067GWN3"/>
<dbReference type="SMR" id="A0A067GWN3"/>
<dbReference type="Pfam" id="PF10604">
    <property type="entry name" value="Polyketide_cyc2"/>
    <property type="match status" value="1"/>
</dbReference>
<dbReference type="EMBL" id="KK784877">
    <property type="protein sequence ID" value="KDO79857.1"/>
    <property type="molecule type" value="Genomic_DNA"/>
</dbReference>
<dbReference type="InterPro" id="IPR023393">
    <property type="entry name" value="START-like_dom_sf"/>
</dbReference>
<gene>
    <name evidence="1" type="ORF">CISIN_1g041543mg</name>
</gene>